<dbReference type="Gene3D" id="1.10.132.20">
    <property type="entry name" value="Ribosome-recycling factor"/>
    <property type="match status" value="1"/>
</dbReference>
<dbReference type="RefSeq" id="WP_190615725.1">
    <property type="nucleotide sequence ID" value="NZ_AP018712.1"/>
</dbReference>
<protein>
    <recommendedName>
        <fullName evidence="3">Ribosome-recycling factor</fullName>
        <shortName evidence="3">RRF</shortName>
    </recommendedName>
    <alternativeName>
        <fullName evidence="3">Ribosome-releasing factor</fullName>
    </alternativeName>
</protein>
<evidence type="ECO:0000256" key="2">
    <source>
        <dbReference type="ARBA" id="ARBA00022917"/>
    </source>
</evidence>
<dbReference type="PANTHER" id="PTHR20982">
    <property type="entry name" value="RIBOSOME RECYCLING FACTOR"/>
    <property type="match status" value="1"/>
</dbReference>
<dbReference type="SUPFAM" id="SSF55194">
    <property type="entry name" value="Ribosome recycling factor, RRF"/>
    <property type="match status" value="1"/>
</dbReference>
<dbReference type="InterPro" id="IPR036191">
    <property type="entry name" value="RRF_sf"/>
</dbReference>
<dbReference type="Pfam" id="PF01765">
    <property type="entry name" value="RRF"/>
    <property type="match status" value="1"/>
</dbReference>
<accession>A0A7G1G2T9</accession>
<dbReference type="FunFam" id="3.30.1360.40:FF:000001">
    <property type="entry name" value="Ribosome-recycling factor"/>
    <property type="match status" value="1"/>
</dbReference>
<evidence type="ECO:0000256" key="4">
    <source>
        <dbReference type="SAM" id="Coils"/>
    </source>
</evidence>
<comment type="subcellular location">
    <subcellularLocation>
        <location evidence="3">Cytoplasm</location>
    </subcellularLocation>
</comment>
<keyword evidence="3" id="KW-0963">Cytoplasm</keyword>
<feature type="domain" description="Ribosome recycling factor" evidence="5">
    <location>
        <begin position="23"/>
        <end position="185"/>
    </location>
</feature>
<keyword evidence="4" id="KW-0175">Coiled coil</keyword>
<dbReference type="PANTHER" id="PTHR20982:SF3">
    <property type="entry name" value="MITOCHONDRIAL RIBOSOME RECYCLING FACTOR PSEUDO 1"/>
    <property type="match status" value="1"/>
</dbReference>
<evidence type="ECO:0000313" key="6">
    <source>
        <dbReference type="EMBL" id="BBE30648.1"/>
    </source>
</evidence>
<sequence>MSLNSPYLKEVKNKMEKTISHYEDELKKLRTGRPSPAIFEDIKVDYYGTPTQINQTSNVVVGEDRVISITPWDKGLLEKIEKAINASPLGLHAINDGNAVRVSFPAPTGEDRKKWVKVAKDMMEETKIALRNIRREDMKKVKEDQKKGEIPEDTAKKIEDEIQKILKEHEDKAEHVFHKKEKEILES</sequence>
<evidence type="ECO:0000256" key="1">
    <source>
        <dbReference type="ARBA" id="ARBA00005912"/>
    </source>
</evidence>
<gene>
    <name evidence="3 6" type="primary">frr</name>
    <name evidence="6" type="ORF">OSSY52_07890</name>
</gene>
<organism evidence="6 7">
    <name type="scientific">Tepiditoga spiralis</name>
    <dbReference type="NCBI Taxonomy" id="2108365"/>
    <lineage>
        <taxon>Bacteria</taxon>
        <taxon>Thermotogati</taxon>
        <taxon>Thermotogota</taxon>
        <taxon>Thermotogae</taxon>
        <taxon>Petrotogales</taxon>
        <taxon>Petrotogaceae</taxon>
        <taxon>Tepiditoga</taxon>
    </lineage>
</organism>
<dbReference type="GO" id="GO:0006415">
    <property type="term" value="P:translational termination"/>
    <property type="evidence" value="ECO:0007669"/>
    <property type="project" value="UniProtKB-UniRule"/>
</dbReference>
<dbReference type="GO" id="GO:0005737">
    <property type="term" value="C:cytoplasm"/>
    <property type="evidence" value="ECO:0007669"/>
    <property type="project" value="UniProtKB-SubCell"/>
</dbReference>
<evidence type="ECO:0000259" key="5">
    <source>
        <dbReference type="Pfam" id="PF01765"/>
    </source>
</evidence>
<dbReference type="Proteomes" id="UP000516361">
    <property type="component" value="Chromosome"/>
</dbReference>
<evidence type="ECO:0000313" key="7">
    <source>
        <dbReference type="Proteomes" id="UP000516361"/>
    </source>
</evidence>
<feature type="coiled-coil region" evidence="4">
    <location>
        <begin position="116"/>
        <end position="175"/>
    </location>
</feature>
<dbReference type="EMBL" id="AP018712">
    <property type="protein sequence ID" value="BBE30648.1"/>
    <property type="molecule type" value="Genomic_DNA"/>
</dbReference>
<dbReference type="CDD" id="cd00520">
    <property type="entry name" value="RRF"/>
    <property type="match status" value="1"/>
</dbReference>
<evidence type="ECO:0000256" key="3">
    <source>
        <dbReference type="HAMAP-Rule" id="MF_00040"/>
    </source>
</evidence>
<keyword evidence="7" id="KW-1185">Reference proteome</keyword>
<comment type="function">
    <text evidence="3">Responsible for the release of ribosomes from messenger RNA at the termination of protein biosynthesis. May increase the efficiency of translation by recycling ribosomes from one round of translation to another.</text>
</comment>
<dbReference type="InterPro" id="IPR002661">
    <property type="entry name" value="Ribosome_recyc_fac"/>
</dbReference>
<dbReference type="FunCoup" id="A0A7G1G2T9">
    <property type="interactions" value="437"/>
</dbReference>
<dbReference type="NCBIfam" id="TIGR00496">
    <property type="entry name" value="frr"/>
    <property type="match status" value="1"/>
</dbReference>
<name>A0A7G1G2T9_9BACT</name>
<dbReference type="InParanoid" id="A0A7G1G2T9"/>
<dbReference type="Gene3D" id="3.30.1360.40">
    <property type="match status" value="1"/>
</dbReference>
<dbReference type="KEGG" id="ocy:OSSY52_07890"/>
<dbReference type="GO" id="GO:0043023">
    <property type="term" value="F:ribosomal large subunit binding"/>
    <property type="evidence" value="ECO:0007669"/>
    <property type="project" value="TreeGrafter"/>
</dbReference>
<proteinExistence type="inferred from homology"/>
<dbReference type="HAMAP" id="MF_00040">
    <property type="entry name" value="RRF"/>
    <property type="match status" value="1"/>
</dbReference>
<dbReference type="AlphaFoldDB" id="A0A7G1G2T9"/>
<reference evidence="6 7" key="1">
    <citation type="submission" date="2018-06" db="EMBL/GenBank/DDBJ databases">
        <title>Genome sequencing of Oceanotoga sp. sy52.</title>
        <authorList>
            <person name="Mori K."/>
        </authorList>
    </citation>
    <scope>NUCLEOTIDE SEQUENCE [LARGE SCALE GENOMIC DNA]</scope>
    <source>
        <strain evidence="7">sy52</strain>
    </source>
</reference>
<comment type="similarity">
    <text evidence="1 3">Belongs to the RRF family.</text>
</comment>
<dbReference type="InterPro" id="IPR023584">
    <property type="entry name" value="Ribosome_recyc_fac_dom"/>
</dbReference>
<keyword evidence="2 3" id="KW-0648">Protein biosynthesis</keyword>